<reference evidence="1" key="1">
    <citation type="submission" date="2014-05" db="EMBL/GenBank/DDBJ databases">
        <authorList>
            <person name="Chronopoulou M."/>
        </authorList>
    </citation>
    <scope>NUCLEOTIDE SEQUENCE</scope>
    <source>
        <tissue evidence="1">Whole organism</tissue>
    </source>
</reference>
<evidence type="ECO:0000313" key="1">
    <source>
        <dbReference type="EMBL" id="CDW38168.1"/>
    </source>
</evidence>
<sequence length="100" mass="11137">MEVFITSFAAVLISAKFLVVSVDCTLKYPCCSFGAFLISASLIQLSRKSFMYSSSRRRSTSTFTSMLESPEVSTIMSTTLFILAEDDIPYRTNMDVFTPS</sequence>
<dbReference type="EMBL" id="HACA01020807">
    <property type="protein sequence ID" value="CDW38168.1"/>
    <property type="molecule type" value="Transcribed_RNA"/>
</dbReference>
<name>A0A0K2UIV5_LEPSM</name>
<accession>A0A0K2UIV5</accession>
<proteinExistence type="predicted"/>
<dbReference type="AlphaFoldDB" id="A0A0K2UIV5"/>
<protein>
    <submittedName>
        <fullName evidence="1">Uncharacterized protein</fullName>
    </submittedName>
</protein>
<organism evidence="1">
    <name type="scientific">Lepeophtheirus salmonis</name>
    <name type="common">Salmon louse</name>
    <name type="synonym">Caligus salmonis</name>
    <dbReference type="NCBI Taxonomy" id="72036"/>
    <lineage>
        <taxon>Eukaryota</taxon>
        <taxon>Metazoa</taxon>
        <taxon>Ecdysozoa</taxon>
        <taxon>Arthropoda</taxon>
        <taxon>Crustacea</taxon>
        <taxon>Multicrustacea</taxon>
        <taxon>Hexanauplia</taxon>
        <taxon>Copepoda</taxon>
        <taxon>Siphonostomatoida</taxon>
        <taxon>Caligidae</taxon>
        <taxon>Lepeophtheirus</taxon>
    </lineage>
</organism>